<feature type="domain" description="N-acetylmuramoyl-L-alanine amidase" evidence="7">
    <location>
        <begin position="91"/>
        <end position="233"/>
    </location>
</feature>
<keyword evidence="4" id="KW-0961">Cell wall biogenesis/degradation</keyword>
<feature type="transmembrane region" description="Helical" evidence="6">
    <location>
        <begin position="32"/>
        <end position="54"/>
    </location>
</feature>
<proteinExistence type="predicted"/>
<dbReference type="PANTHER" id="PTHR30417:SF1">
    <property type="entry name" value="N-ACETYLMURAMOYL-L-ALANINE AMIDASE AMID"/>
    <property type="match status" value="1"/>
</dbReference>
<evidence type="ECO:0000256" key="6">
    <source>
        <dbReference type="SAM" id="Phobius"/>
    </source>
</evidence>
<evidence type="ECO:0000256" key="3">
    <source>
        <dbReference type="ARBA" id="ARBA00022801"/>
    </source>
</evidence>
<keyword evidence="6" id="KW-0812">Transmembrane</keyword>
<dbReference type="CDD" id="cd06583">
    <property type="entry name" value="PGRP"/>
    <property type="match status" value="1"/>
</dbReference>
<dbReference type="InterPro" id="IPR036505">
    <property type="entry name" value="Amidase/PGRP_sf"/>
</dbReference>
<evidence type="ECO:0000256" key="4">
    <source>
        <dbReference type="ARBA" id="ARBA00023316"/>
    </source>
</evidence>
<dbReference type="GO" id="GO:0008745">
    <property type="term" value="F:N-acetylmuramoyl-L-alanine amidase activity"/>
    <property type="evidence" value="ECO:0007669"/>
    <property type="project" value="UniProtKB-EC"/>
</dbReference>
<dbReference type="EMBL" id="WGGT01000014">
    <property type="protein sequence ID" value="MVQ46380.1"/>
    <property type="molecule type" value="Genomic_DNA"/>
</dbReference>
<feature type="region of interest" description="Disordered" evidence="5">
    <location>
        <begin position="1"/>
        <end position="28"/>
    </location>
</feature>
<dbReference type="InterPro" id="IPR002502">
    <property type="entry name" value="Amidase_domain"/>
</dbReference>
<dbReference type="SMART" id="SM00644">
    <property type="entry name" value="Ami_2"/>
    <property type="match status" value="1"/>
</dbReference>
<accession>A0A173VU48</accession>
<evidence type="ECO:0000256" key="2">
    <source>
        <dbReference type="ARBA" id="ARBA00011901"/>
    </source>
</evidence>
<organism evidence="8 10">
    <name type="scientific">Roseburia intestinalis</name>
    <dbReference type="NCBI Taxonomy" id="166486"/>
    <lineage>
        <taxon>Bacteria</taxon>
        <taxon>Bacillati</taxon>
        <taxon>Bacillota</taxon>
        <taxon>Clostridia</taxon>
        <taxon>Lachnospirales</taxon>
        <taxon>Lachnospiraceae</taxon>
        <taxon>Roseburia</taxon>
    </lineage>
</organism>
<gene>
    <name evidence="8" type="primary">xlyA</name>
    <name evidence="8" type="ORF">ERS852572_03386</name>
    <name evidence="9" type="ORF">GCK47_11880</name>
</gene>
<evidence type="ECO:0000313" key="11">
    <source>
        <dbReference type="Proteomes" id="UP000479531"/>
    </source>
</evidence>
<evidence type="ECO:0000313" key="8">
    <source>
        <dbReference type="EMBL" id="CUN29687.1"/>
    </source>
</evidence>
<reference evidence="8 10" key="1">
    <citation type="submission" date="2015-09" db="EMBL/GenBank/DDBJ databases">
        <authorList>
            <consortium name="Pathogen Informatics"/>
        </authorList>
    </citation>
    <scope>NUCLEOTIDE SEQUENCE [LARGE SCALE GENOMIC DNA]</scope>
    <source>
        <strain evidence="8 10">2789STDY5834960</strain>
    </source>
</reference>
<keyword evidence="6" id="KW-0472">Membrane</keyword>
<dbReference type="AlphaFoldDB" id="A0A173VU48"/>
<dbReference type="STRING" id="166486.ERS852572_03386"/>
<feature type="compositionally biased region" description="Basic residues" evidence="5">
    <location>
        <begin position="17"/>
        <end position="28"/>
    </location>
</feature>
<dbReference type="GO" id="GO:0071555">
    <property type="term" value="P:cell wall organization"/>
    <property type="evidence" value="ECO:0007669"/>
    <property type="project" value="UniProtKB-KW"/>
</dbReference>
<keyword evidence="3 8" id="KW-0378">Hydrolase</keyword>
<evidence type="ECO:0000313" key="9">
    <source>
        <dbReference type="EMBL" id="MVQ46380.1"/>
    </source>
</evidence>
<comment type="catalytic activity">
    <reaction evidence="1">
        <text>Hydrolyzes the link between N-acetylmuramoyl residues and L-amino acid residues in certain cell-wall glycopeptides.</text>
        <dbReference type="EC" id="3.5.1.28"/>
    </reaction>
</comment>
<sequence length="251" mass="28521">MEQGEAVRRREAEKRKNEARRRRQKKRKRQQMFARSVMVLTGAVFVGVILYGGWRLSHRTAQAQEEIVAEETKYIADRPDFSVELLDYNEYSRPGTALEKVNGIVVHYTANPGTTAQQNRDYFEGLAQSGETHASSHFVIGISGEIIQCIPCNEIAYASNDRNSDTVSIECCIPDDTGKFTDATYGSLVHLVTWLMGRYDLTTDDVIRHYDVTGKACPKYYVENEAAWEQFKSDLVDYIETNGIAKTEEIQ</sequence>
<dbReference type="GO" id="GO:0009253">
    <property type="term" value="P:peptidoglycan catabolic process"/>
    <property type="evidence" value="ECO:0007669"/>
    <property type="project" value="InterPro"/>
</dbReference>
<dbReference type="GO" id="GO:0009254">
    <property type="term" value="P:peptidoglycan turnover"/>
    <property type="evidence" value="ECO:0007669"/>
    <property type="project" value="TreeGrafter"/>
</dbReference>
<dbReference type="EMBL" id="CYXZ01000034">
    <property type="protein sequence ID" value="CUN29687.1"/>
    <property type="molecule type" value="Genomic_DNA"/>
</dbReference>
<evidence type="ECO:0000313" key="10">
    <source>
        <dbReference type="Proteomes" id="UP000095350"/>
    </source>
</evidence>
<dbReference type="PaxDb" id="166486-ERS852572_03386"/>
<evidence type="ECO:0000256" key="1">
    <source>
        <dbReference type="ARBA" id="ARBA00001561"/>
    </source>
</evidence>
<dbReference type="EC" id="3.5.1.28" evidence="2"/>
<dbReference type="RefSeq" id="WP_055195904.1">
    <property type="nucleotide sequence ID" value="NZ_CABIYH010000034.1"/>
</dbReference>
<evidence type="ECO:0000256" key="5">
    <source>
        <dbReference type="SAM" id="MobiDB-lite"/>
    </source>
</evidence>
<reference evidence="9 11" key="2">
    <citation type="submission" date="2019-10" db="EMBL/GenBank/DDBJ databases">
        <title>Roseburia spp. ameliorate alcoholic fatty liver via restoration of gut barrier function.</title>
        <authorList>
            <person name="Seo B."/>
            <person name="Ko G."/>
        </authorList>
    </citation>
    <scope>NUCLEOTIDE SEQUENCE [LARGE SCALE GENOMIC DNA]</scope>
    <source>
        <strain evidence="9 11">SNUG30017</strain>
    </source>
</reference>
<evidence type="ECO:0000259" key="7">
    <source>
        <dbReference type="SMART" id="SM00644"/>
    </source>
</evidence>
<dbReference type="Proteomes" id="UP000479531">
    <property type="component" value="Unassembled WGS sequence"/>
</dbReference>
<dbReference type="PANTHER" id="PTHR30417">
    <property type="entry name" value="N-ACETYLMURAMOYL-L-ALANINE AMIDASE AMID"/>
    <property type="match status" value="1"/>
</dbReference>
<keyword evidence="6" id="KW-1133">Transmembrane helix</keyword>
<dbReference type="Proteomes" id="UP000095350">
    <property type="component" value="Unassembled WGS sequence"/>
</dbReference>
<feature type="compositionally biased region" description="Basic and acidic residues" evidence="5">
    <location>
        <begin position="1"/>
        <end position="16"/>
    </location>
</feature>
<protein>
    <recommendedName>
        <fullName evidence="2">N-acetylmuramoyl-L-alanine amidase</fullName>
        <ecNumber evidence="2">3.5.1.28</ecNumber>
    </recommendedName>
</protein>
<dbReference type="SUPFAM" id="SSF55846">
    <property type="entry name" value="N-acetylmuramoyl-L-alanine amidase-like"/>
    <property type="match status" value="1"/>
</dbReference>
<dbReference type="Gene3D" id="3.40.80.10">
    <property type="entry name" value="Peptidoglycan recognition protein-like"/>
    <property type="match status" value="1"/>
</dbReference>
<dbReference type="Pfam" id="PF01510">
    <property type="entry name" value="Amidase_2"/>
    <property type="match status" value="1"/>
</dbReference>
<dbReference type="InterPro" id="IPR051206">
    <property type="entry name" value="NAMLAA_amidase_2"/>
</dbReference>
<name>A0A173VU48_9FIRM</name>
<dbReference type="OrthoDB" id="9794294at2"/>